<evidence type="ECO:0000256" key="1">
    <source>
        <dbReference type="SAM" id="MobiDB-lite"/>
    </source>
</evidence>
<protein>
    <submittedName>
        <fullName evidence="2">Uncharacterized protein</fullName>
    </submittedName>
</protein>
<organism evidence="2 3">
    <name type="scientific">Iphiclides podalirius</name>
    <name type="common">scarce swallowtail</name>
    <dbReference type="NCBI Taxonomy" id="110791"/>
    <lineage>
        <taxon>Eukaryota</taxon>
        <taxon>Metazoa</taxon>
        <taxon>Ecdysozoa</taxon>
        <taxon>Arthropoda</taxon>
        <taxon>Hexapoda</taxon>
        <taxon>Insecta</taxon>
        <taxon>Pterygota</taxon>
        <taxon>Neoptera</taxon>
        <taxon>Endopterygota</taxon>
        <taxon>Lepidoptera</taxon>
        <taxon>Glossata</taxon>
        <taxon>Ditrysia</taxon>
        <taxon>Papilionoidea</taxon>
        <taxon>Papilionidae</taxon>
        <taxon>Papilioninae</taxon>
        <taxon>Iphiclides</taxon>
    </lineage>
</organism>
<name>A0ABN8I1I8_9NEOP</name>
<gene>
    <name evidence="2" type="ORF">IPOD504_LOCUS5404</name>
</gene>
<sequence>MSLSAGASGVNDPCAVPTADGRSHERSRGALRFAARLMARPTAQLRTRARVGRVDQWVPLGACHVVDAVSDLSEYTGAFANAAHPQGPHRARRVDRAVPFRYACDNYAFVAVVCGVAASGRCKGAPGSESL</sequence>
<keyword evidence="3" id="KW-1185">Reference proteome</keyword>
<evidence type="ECO:0000313" key="3">
    <source>
        <dbReference type="Proteomes" id="UP000837857"/>
    </source>
</evidence>
<dbReference type="EMBL" id="OW152828">
    <property type="protein sequence ID" value="CAH2046176.1"/>
    <property type="molecule type" value="Genomic_DNA"/>
</dbReference>
<dbReference type="Proteomes" id="UP000837857">
    <property type="component" value="Chromosome 16"/>
</dbReference>
<proteinExistence type="predicted"/>
<feature type="non-terminal residue" evidence="2">
    <location>
        <position position="1"/>
    </location>
</feature>
<accession>A0ABN8I1I8</accession>
<reference evidence="2" key="1">
    <citation type="submission" date="2022-03" db="EMBL/GenBank/DDBJ databases">
        <authorList>
            <person name="Martin H S."/>
        </authorList>
    </citation>
    <scope>NUCLEOTIDE SEQUENCE</scope>
</reference>
<evidence type="ECO:0000313" key="2">
    <source>
        <dbReference type="EMBL" id="CAH2046176.1"/>
    </source>
</evidence>
<feature type="region of interest" description="Disordered" evidence="1">
    <location>
        <begin position="1"/>
        <end position="26"/>
    </location>
</feature>